<protein>
    <submittedName>
        <fullName evidence="1">Uncharacterized protein</fullName>
    </submittedName>
</protein>
<sequence>MKIKESDGEVIDVFAIYWINEKSLCLGMPRNYGGLSAYDLSQVTVIDPTLNGELVYFQNNNPGIYHWALIRERLLDDLLELDETAYQRFLAILKAEGNIEQDFC</sequence>
<evidence type="ECO:0000313" key="2">
    <source>
        <dbReference type="Proteomes" id="UP000225833"/>
    </source>
</evidence>
<evidence type="ECO:0000313" key="1">
    <source>
        <dbReference type="EMBL" id="PHM22322.1"/>
    </source>
</evidence>
<comment type="caution">
    <text evidence="1">The sequence shown here is derived from an EMBL/GenBank/DDBJ whole genome shotgun (WGS) entry which is preliminary data.</text>
</comment>
<reference evidence="1 2" key="1">
    <citation type="journal article" date="2017" name="Nat. Microbiol.">
        <title>Natural product diversity associated with the nematode symbionts Photorhabdus and Xenorhabdus.</title>
        <authorList>
            <person name="Tobias N.J."/>
            <person name="Wolff H."/>
            <person name="Djahanschiri B."/>
            <person name="Grundmann F."/>
            <person name="Kronenwerth M."/>
            <person name="Shi Y.M."/>
            <person name="Simonyi S."/>
            <person name="Grun P."/>
            <person name="Shapiro-Ilan D."/>
            <person name="Pidot S.J."/>
            <person name="Stinear T.P."/>
            <person name="Ebersberger I."/>
            <person name="Bode H.B."/>
        </authorList>
    </citation>
    <scope>NUCLEOTIDE SEQUENCE [LARGE SCALE GENOMIC DNA]</scope>
    <source>
        <strain evidence="1 2">DSM 16342</strain>
    </source>
</reference>
<accession>A0A2D0IKM4</accession>
<organism evidence="1 2">
    <name type="scientific">Xenorhabdus budapestensis</name>
    <dbReference type="NCBI Taxonomy" id="290110"/>
    <lineage>
        <taxon>Bacteria</taxon>
        <taxon>Pseudomonadati</taxon>
        <taxon>Pseudomonadota</taxon>
        <taxon>Gammaproteobacteria</taxon>
        <taxon>Enterobacterales</taxon>
        <taxon>Morganellaceae</taxon>
        <taxon>Xenorhabdus</taxon>
    </lineage>
</organism>
<dbReference type="EMBL" id="NIBS01000069">
    <property type="protein sequence ID" value="PHM22322.1"/>
    <property type="molecule type" value="Genomic_DNA"/>
</dbReference>
<dbReference type="AlphaFoldDB" id="A0A2D0IKM4"/>
<dbReference type="RefSeq" id="WP_099137494.1">
    <property type="nucleotide sequence ID" value="NZ_CAWNNJ010000140.1"/>
</dbReference>
<name>A0A2D0IKM4_XENBU</name>
<dbReference type="OrthoDB" id="6520313at2"/>
<dbReference type="Proteomes" id="UP000225833">
    <property type="component" value="Unassembled WGS sequence"/>
</dbReference>
<gene>
    <name evidence="1" type="ORF">Xbud_03781</name>
</gene>
<proteinExistence type="predicted"/>